<dbReference type="GeneID" id="41701756"/>
<dbReference type="OrthoDB" id="36697at10239"/>
<reference evidence="2" key="1">
    <citation type="journal article" date="2021" name="Virus">
        <title>The discovery, distribution and diversity of DNA viruses associated with Drosophila melanogaster in Europe.</title>
        <authorList>
            <person name="Wallace M.A."/>
            <person name="Coffman K.A."/>
            <person name="Gilbert C."/>
            <person name="Ravindran S."/>
            <person name="Albery G.F."/>
            <person name="Abbott J."/>
            <person name="Argyridou E."/>
            <person name="Bellosta P."/>
            <person name="Betancourt A.J."/>
            <person name="Colinet H."/>
            <person name="Eric K."/>
            <person name="Glaser-Schmitt A."/>
            <person name="Grath S."/>
            <person name="Jelic M."/>
            <person name="Kankare M."/>
            <person name="Kozeretska I."/>
            <person name="Loeschcke V."/>
            <person name="Montchamp-Moreau C."/>
            <person name="Ometto L."/>
            <person name="Onder B.S."/>
            <person name="Orengo D.J."/>
            <person name="Parsch J."/>
            <person name="Pascual M."/>
            <person name="Patenkovic A."/>
            <person name="Puerma E."/>
            <person name="Ritchie M.G."/>
            <person name="Rota-Stabelli O."/>
            <person name="Schou M.F."/>
            <person name="Serga S.V."/>
            <person name="Stamenkovic-Radak M."/>
            <person name="Tanaskovic M."/>
            <person name="Veselinovic M.S."/>
            <person name="Vieira J."/>
            <person name="Vieira C.P."/>
            <person name="Kapun M."/>
            <person name="Flatt T."/>
            <person name="Gonzalez J."/>
            <person name="Staubach F."/>
            <person name="Obbard D.J."/>
        </authorList>
    </citation>
    <scope>NUCLEOTIDE SEQUENCE</scope>
    <source>
        <strain evidence="2">SRR3939042_Esparto_2012</strain>
    </source>
</reference>
<protein>
    <submittedName>
        <fullName evidence="2">Putative gp39-like protein</fullName>
    </submittedName>
</protein>
<feature type="region of interest" description="Disordered" evidence="1">
    <location>
        <begin position="219"/>
        <end position="246"/>
    </location>
</feature>
<evidence type="ECO:0000256" key="1">
    <source>
        <dbReference type="SAM" id="MobiDB-lite"/>
    </source>
</evidence>
<organism evidence="2">
    <name type="scientific">Esparto virus</name>
    <dbReference type="NCBI Taxonomy" id="2072209"/>
    <lineage>
        <taxon>Viruses</taxon>
        <taxon>Viruses incertae sedis</taxon>
        <taxon>Naldaviricetes</taxon>
        <taxon>Lefavirales</taxon>
        <taxon>Nudiviridae</taxon>
        <taxon>Alphanudivirus</taxon>
        <taxon>Alphanudivirus tertidromelanogasteris</taxon>
    </lineage>
</organism>
<name>A0A2I7G2X8_9VIRU</name>
<dbReference type="Proteomes" id="UP000290737">
    <property type="component" value="Genome"/>
</dbReference>
<keyword evidence="3" id="KW-1185">Reference proteome</keyword>
<proteinExistence type="predicted"/>
<accession>A0A2I7G2X8</accession>
<dbReference type="EMBL" id="KY608910">
    <property type="protein sequence ID" value="AUQ43984.1"/>
    <property type="molecule type" value="Genomic_DNA"/>
</dbReference>
<sequence length="343" mass="39444">MANITKNQYIDTKTLQLSNNQTNSIMDSDQLTEQYTSFRPISPPLEYSYTIKSPLYRPTTPPWRTDELIPINFEKISSSTKFTLPLKRKCIYGEEYKSLTILTAEPQAKILKFDQPGSHQYNTTTTTPSISTKQQSYNEMVYTYPEDDLQNDDAITTTMTKTIHNNTNTNDKSTNITIDALNNNTIIAADDDYDDYYNYDNNDNYQEQVPKQPILLSPSLHHQQQQQQEQQNENLQQNKEQEHRQRQNAITNITTNATTTSFESMSNISTTKSLKLTTIATTNEPILISLNATSTQNDSNNRIQTPIPTKTSRIFITKQLDFNNLPLLCLRCYGTRCICNYFN</sequence>
<dbReference type="RefSeq" id="YP_009551786.1">
    <property type="nucleotide sequence ID" value="NC_040536.1"/>
</dbReference>
<feature type="compositionally biased region" description="Low complexity" evidence="1">
    <location>
        <begin position="223"/>
        <end position="238"/>
    </location>
</feature>
<evidence type="ECO:0000313" key="3">
    <source>
        <dbReference type="Proteomes" id="UP000290737"/>
    </source>
</evidence>
<dbReference type="KEGG" id="vg:41701756"/>
<evidence type="ECO:0000313" key="2">
    <source>
        <dbReference type="EMBL" id="AUQ43984.1"/>
    </source>
</evidence>